<feature type="compositionally biased region" description="Low complexity" evidence="4">
    <location>
        <begin position="1119"/>
        <end position="1135"/>
    </location>
</feature>
<evidence type="ECO:0000256" key="2">
    <source>
        <dbReference type="ARBA" id="ARBA00022723"/>
    </source>
</evidence>
<dbReference type="InterPro" id="IPR055071">
    <property type="entry name" value="RA_PHLPP-like"/>
</dbReference>
<dbReference type="GO" id="GO:0046872">
    <property type="term" value="F:metal ion binding"/>
    <property type="evidence" value="ECO:0007669"/>
    <property type="project" value="UniProtKB-KW"/>
</dbReference>
<keyword evidence="3" id="KW-0677">Repeat</keyword>
<gene>
    <name evidence="5" type="primary">WBGene00278163</name>
</gene>
<dbReference type="AlphaFoldDB" id="A0A2A6BJ23"/>
<dbReference type="OrthoDB" id="1394818at2759"/>
<dbReference type="SUPFAM" id="SSF52058">
    <property type="entry name" value="L domain-like"/>
    <property type="match status" value="2"/>
</dbReference>
<proteinExistence type="predicted"/>
<dbReference type="Proteomes" id="UP000005239">
    <property type="component" value="Unassembled WGS sequence"/>
</dbReference>
<dbReference type="SMART" id="SM00364">
    <property type="entry name" value="LRR_BAC"/>
    <property type="match status" value="13"/>
</dbReference>
<dbReference type="Pfam" id="PF13855">
    <property type="entry name" value="LRR_8"/>
    <property type="match status" value="2"/>
</dbReference>
<evidence type="ECO:0000256" key="3">
    <source>
        <dbReference type="ARBA" id="ARBA00022737"/>
    </source>
</evidence>
<organism evidence="5 6">
    <name type="scientific">Pristionchus pacificus</name>
    <name type="common">Parasitic nematode worm</name>
    <dbReference type="NCBI Taxonomy" id="54126"/>
    <lineage>
        <taxon>Eukaryota</taxon>
        <taxon>Metazoa</taxon>
        <taxon>Ecdysozoa</taxon>
        <taxon>Nematoda</taxon>
        <taxon>Chromadorea</taxon>
        <taxon>Rhabditida</taxon>
        <taxon>Rhabditina</taxon>
        <taxon>Diplogasteromorpha</taxon>
        <taxon>Diplogasteroidea</taxon>
        <taxon>Neodiplogasteridae</taxon>
        <taxon>Pristionchus</taxon>
    </lineage>
</organism>
<name>A0A2A6BJ23_PRIPA</name>
<dbReference type="InterPro" id="IPR036457">
    <property type="entry name" value="PPM-type-like_dom_sf"/>
</dbReference>
<dbReference type="Pfam" id="PF00481">
    <property type="entry name" value="PP2C"/>
    <property type="match status" value="1"/>
</dbReference>
<dbReference type="EnsemblMetazoa" id="PPA39794.1">
    <property type="protein sequence ID" value="PPA39794.1"/>
    <property type="gene ID" value="WBGene00278163"/>
</dbReference>
<dbReference type="PANTHER" id="PTHR48051:SF1">
    <property type="entry name" value="RAS SUPPRESSOR PROTEIN 1"/>
    <property type="match status" value="1"/>
</dbReference>
<dbReference type="InterPro" id="IPR050216">
    <property type="entry name" value="LRR_domain-containing"/>
</dbReference>
<dbReference type="SUPFAM" id="SSF81606">
    <property type="entry name" value="PP2C-like"/>
    <property type="match status" value="1"/>
</dbReference>
<dbReference type="PROSITE" id="PS51450">
    <property type="entry name" value="LRR"/>
    <property type="match status" value="4"/>
</dbReference>
<dbReference type="SMART" id="SM00332">
    <property type="entry name" value="PP2Cc"/>
    <property type="match status" value="1"/>
</dbReference>
<protein>
    <submittedName>
        <fullName evidence="5">PPM-type phosphatase domain-containing protein</fullName>
    </submittedName>
</protein>
<dbReference type="InterPro" id="IPR003591">
    <property type="entry name" value="Leu-rich_rpt_typical-subtyp"/>
</dbReference>
<dbReference type="Pfam" id="PF23010">
    <property type="entry name" value="RA_3"/>
    <property type="match status" value="1"/>
</dbReference>
<keyword evidence="2" id="KW-0479">Metal-binding</keyword>
<evidence type="ECO:0000256" key="4">
    <source>
        <dbReference type="SAM" id="MobiDB-lite"/>
    </source>
</evidence>
<dbReference type="PROSITE" id="PS51746">
    <property type="entry name" value="PPM_2"/>
    <property type="match status" value="1"/>
</dbReference>
<evidence type="ECO:0000313" key="5">
    <source>
        <dbReference type="EnsemblMetazoa" id="PPA39794.1"/>
    </source>
</evidence>
<feature type="compositionally biased region" description="Basic and acidic residues" evidence="4">
    <location>
        <begin position="1136"/>
        <end position="1146"/>
    </location>
</feature>
<reference evidence="6" key="1">
    <citation type="journal article" date="2008" name="Nat. Genet.">
        <title>The Pristionchus pacificus genome provides a unique perspective on nematode lifestyle and parasitism.</title>
        <authorList>
            <person name="Dieterich C."/>
            <person name="Clifton S.W."/>
            <person name="Schuster L.N."/>
            <person name="Chinwalla A."/>
            <person name="Delehaunty K."/>
            <person name="Dinkelacker I."/>
            <person name="Fulton L."/>
            <person name="Fulton R."/>
            <person name="Godfrey J."/>
            <person name="Minx P."/>
            <person name="Mitreva M."/>
            <person name="Roeseler W."/>
            <person name="Tian H."/>
            <person name="Witte H."/>
            <person name="Yang S.P."/>
            <person name="Wilson R.K."/>
            <person name="Sommer R.J."/>
        </authorList>
    </citation>
    <scope>NUCLEOTIDE SEQUENCE [LARGE SCALE GENOMIC DNA]</scope>
    <source>
        <strain evidence="6">PS312</strain>
    </source>
</reference>
<accession>A0A8R1UT12</accession>
<dbReference type="Gene3D" id="3.60.40.10">
    <property type="entry name" value="PPM-type phosphatase domain"/>
    <property type="match status" value="1"/>
</dbReference>
<accession>A0A2A6BJ23</accession>
<sequence length="1191" mass="131963">MIRYSSETHIDSIGYQDDNRHFATLAKKTRGWKSARDSESIPSTSSTSSVGILRLYSPSGDQSRLITVSMDTTVEELCEQLRTDYIFLQIGNNQSKALPSSACPFRVLIDILETLGYSSVSECYALSSQPFLKHIFAFYLGQPHKRDEDFELLRAKAWIRKGKMMKRWTRADCLLYNHTIRISKVGEEDDIILLGGARVDRHITKRGESLRIDTPSTQFCLLFDDPSSLHGWITACRKSEVTSRCDLSDRGLLLVPDHIFSSKGRSVLTHLNLRRNSLLIRANSLSSTPAPLLGWVEDIGRLSLLQHLDLSSNRLGSFPPPLSQLSSLTRLSLSANQLDTLPIHIRLLVNLNSLDLSNNWLTDLPFQLTECTYLTHLNLSFNRFKKIPNTLHHLKGVSVWKLAGNELISFDVPSEIVQRIEKLDLRRNFLSRTFRILSPPGDKLEEIDLRDNPSLSTVQLMNLSSLRILRADRLQLTHLQVNGSSLTHLYASFNLLETLIVMPIPQSLHTLDVSHNRLSSLPDWLSDLSSLEQIDASHNLLRTLPIRLLAAPSLRSLHLHRNRLIALPDTVDTPVELIDLHSNRLQFLPSNFFIGTKRLRDLNISGNLLESLPSPPPSHRLRSLKAAFNHLNESIISLICSFRSLVTLHLAHNKIHFFDDSSLRELRLLEEINLSSNSLSSLSLTIPALPALRVLRAHSNLLETLPTLANSRSLTVIDVSNNRLSRVDTVRCTGSTLRQLDLTCNTHLTFNQSNGGTTSLDNRPLSFVRLNQLNDFSYGFSQSAGNKNKLCIQQILPPINSSSSLFGMIDGGSNAQIAQEIKKMVTGICTDECLSTCDSLSRSILHTHISIGPMGEKIGANVLLCLIRDSSVHISSCGSIRVSLLSSSPSSPLSLSHLLPTLEIDESEYTRVRHGGSILDENNRIDGVTVHPRQIGLTYLFPSVVPAPITVSTQLSMRMTNSQYLVIANDSIWRVIPDEVITSILSETSNPHVAAKSLQDAAEAFGCAGNASIIVIRLSPVPSSSSVSARSDSKGVLNSTVVVDGEETKLKAIEERLEKISQVIASIDSPPTVFPSSLPFSPPPLPISSPPLYSNLSSSSLYHIGPRGSLHSTVKDMQSSTPSITRRSLSTSPSLRWEDPLSHLPDHSSTVYNRNSSPVPSQPPPDPSRARFHAARNALQGNLRLNPPSNY</sequence>
<keyword evidence="6" id="KW-1185">Reference proteome</keyword>
<feature type="region of interest" description="Disordered" evidence="4">
    <location>
        <begin position="1111"/>
        <end position="1170"/>
    </location>
</feature>
<dbReference type="Gene3D" id="3.80.10.10">
    <property type="entry name" value="Ribonuclease Inhibitor"/>
    <property type="match status" value="3"/>
</dbReference>
<keyword evidence="1" id="KW-0433">Leucine-rich repeat</keyword>
<dbReference type="InterPro" id="IPR001611">
    <property type="entry name" value="Leu-rich_rpt"/>
</dbReference>
<dbReference type="Pfam" id="PF00560">
    <property type="entry name" value="LRR_1"/>
    <property type="match status" value="2"/>
</dbReference>
<evidence type="ECO:0000313" key="6">
    <source>
        <dbReference type="Proteomes" id="UP000005239"/>
    </source>
</evidence>
<dbReference type="GO" id="GO:0005737">
    <property type="term" value="C:cytoplasm"/>
    <property type="evidence" value="ECO:0000318"/>
    <property type="project" value="GO_Central"/>
</dbReference>
<dbReference type="PANTHER" id="PTHR48051">
    <property type="match status" value="1"/>
</dbReference>
<dbReference type="InterPro" id="IPR001932">
    <property type="entry name" value="PPM-type_phosphatase-like_dom"/>
</dbReference>
<evidence type="ECO:0000256" key="1">
    <source>
        <dbReference type="ARBA" id="ARBA00022614"/>
    </source>
</evidence>
<dbReference type="SMART" id="SM00369">
    <property type="entry name" value="LRR_TYP"/>
    <property type="match status" value="11"/>
</dbReference>
<reference evidence="5" key="2">
    <citation type="submission" date="2022-06" db="UniProtKB">
        <authorList>
            <consortium name="EnsemblMetazoa"/>
        </authorList>
    </citation>
    <scope>IDENTIFICATION</scope>
    <source>
        <strain evidence="5">PS312</strain>
    </source>
</reference>
<dbReference type="InterPro" id="IPR032675">
    <property type="entry name" value="LRR_dom_sf"/>
</dbReference>